<evidence type="ECO:0000256" key="4">
    <source>
        <dbReference type="ARBA" id="ARBA00022679"/>
    </source>
</evidence>
<evidence type="ECO:0000256" key="10">
    <source>
        <dbReference type="HAMAP-Rule" id="MF_00033"/>
    </source>
</evidence>
<organism evidence="13 14">
    <name type="scientific">Alsobacter ponti</name>
    <dbReference type="NCBI Taxonomy" id="2962936"/>
    <lineage>
        <taxon>Bacteria</taxon>
        <taxon>Pseudomonadati</taxon>
        <taxon>Pseudomonadota</taxon>
        <taxon>Alphaproteobacteria</taxon>
        <taxon>Hyphomicrobiales</taxon>
        <taxon>Alsobacteraceae</taxon>
        <taxon>Alsobacter</taxon>
    </lineage>
</organism>
<evidence type="ECO:0000259" key="12">
    <source>
        <dbReference type="Pfam" id="PF04101"/>
    </source>
</evidence>
<keyword evidence="14" id="KW-1185">Reference proteome</keyword>
<feature type="binding site" evidence="10">
    <location>
        <position position="168"/>
    </location>
    <ligand>
        <name>UDP-N-acetyl-alpha-D-glucosamine</name>
        <dbReference type="ChEBI" id="CHEBI:57705"/>
    </ligand>
</feature>
<accession>A0ABT1L6W6</accession>
<keyword evidence="7 10" id="KW-0472">Membrane</keyword>
<dbReference type="Gene3D" id="3.40.50.2000">
    <property type="entry name" value="Glycogen Phosphorylase B"/>
    <property type="match status" value="2"/>
</dbReference>
<dbReference type="CDD" id="cd03785">
    <property type="entry name" value="GT28_MurG"/>
    <property type="match status" value="1"/>
</dbReference>
<reference evidence="13 14" key="1">
    <citation type="submission" date="2022-07" db="EMBL/GenBank/DDBJ databases">
        <authorList>
            <person name="Li W.-J."/>
            <person name="Deng Q.-Q."/>
        </authorList>
    </citation>
    <scope>NUCLEOTIDE SEQUENCE [LARGE SCALE GENOMIC DNA]</scope>
    <source>
        <strain evidence="13 14">SYSU M60028</strain>
    </source>
</reference>
<feature type="binding site" evidence="10">
    <location>
        <position position="125"/>
    </location>
    <ligand>
        <name>UDP-N-acetyl-alpha-D-glucosamine</name>
        <dbReference type="ChEBI" id="CHEBI:57705"/>
    </ligand>
</feature>
<comment type="subcellular location">
    <subcellularLocation>
        <location evidence="10">Cell membrane</location>
        <topology evidence="10">Peripheral membrane protein</topology>
        <orientation evidence="10">Cytoplasmic side</orientation>
    </subcellularLocation>
</comment>
<feature type="binding site" evidence="10">
    <location>
        <begin position="14"/>
        <end position="16"/>
    </location>
    <ligand>
        <name>UDP-N-acetyl-alpha-D-glucosamine</name>
        <dbReference type="ChEBI" id="CHEBI:57705"/>
    </ligand>
</feature>
<evidence type="ECO:0000256" key="6">
    <source>
        <dbReference type="ARBA" id="ARBA00022984"/>
    </source>
</evidence>
<dbReference type="InterPro" id="IPR006009">
    <property type="entry name" value="GlcNAc_MurG"/>
</dbReference>
<name>A0ABT1L6W6_9HYPH</name>
<keyword evidence="9 10" id="KW-0961">Cell wall biogenesis/degradation</keyword>
<evidence type="ECO:0000313" key="13">
    <source>
        <dbReference type="EMBL" id="MCP8937180.1"/>
    </source>
</evidence>
<dbReference type="RefSeq" id="WP_254737867.1">
    <property type="nucleotide sequence ID" value="NZ_JANCLU010000001.1"/>
</dbReference>
<dbReference type="InterPro" id="IPR004276">
    <property type="entry name" value="GlycoTrans_28_N"/>
</dbReference>
<dbReference type="HAMAP" id="MF_00033">
    <property type="entry name" value="MurG"/>
    <property type="match status" value="1"/>
</dbReference>
<dbReference type="InterPro" id="IPR007235">
    <property type="entry name" value="Glyco_trans_28_C"/>
</dbReference>
<evidence type="ECO:0000256" key="2">
    <source>
        <dbReference type="ARBA" id="ARBA00022618"/>
    </source>
</evidence>
<comment type="catalytic activity">
    <reaction evidence="10">
        <text>di-trans,octa-cis-undecaprenyl diphospho-N-acetyl-alpha-D-muramoyl-L-alanyl-D-glutamyl-meso-2,6-diaminopimeloyl-D-alanyl-D-alanine + UDP-N-acetyl-alpha-D-glucosamine = di-trans,octa-cis-undecaprenyl diphospho-[N-acetyl-alpha-D-glucosaminyl-(1-&gt;4)]-N-acetyl-alpha-D-muramoyl-L-alanyl-D-glutamyl-meso-2,6-diaminopimeloyl-D-alanyl-D-alanine + UDP + H(+)</text>
        <dbReference type="Rhea" id="RHEA:31227"/>
        <dbReference type="ChEBI" id="CHEBI:15378"/>
        <dbReference type="ChEBI" id="CHEBI:57705"/>
        <dbReference type="ChEBI" id="CHEBI:58223"/>
        <dbReference type="ChEBI" id="CHEBI:61387"/>
        <dbReference type="ChEBI" id="CHEBI:61388"/>
        <dbReference type="EC" id="2.4.1.227"/>
    </reaction>
</comment>
<keyword evidence="1 10" id="KW-1003">Cell membrane</keyword>
<feature type="binding site" evidence="10">
    <location>
        <position position="196"/>
    </location>
    <ligand>
        <name>UDP-N-acetyl-alpha-D-glucosamine</name>
        <dbReference type="ChEBI" id="CHEBI:57705"/>
    </ligand>
</feature>
<evidence type="ECO:0000256" key="8">
    <source>
        <dbReference type="ARBA" id="ARBA00023306"/>
    </source>
</evidence>
<evidence type="ECO:0000256" key="5">
    <source>
        <dbReference type="ARBA" id="ARBA00022960"/>
    </source>
</evidence>
<evidence type="ECO:0000313" key="14">
    <source>
        <dbReference type="Proteomes" id="UP001205890"/>
    </source>
</evidence>
<dbReference type="SUPFAM" id="SSF53756">
    <property type="entry name" value="UDP-Glycosyltransferase/glycogen phosphorylase"/>
    <property type="match status" value="1"/>
</dbReference>
<sequence length="373" mass="38232">MATARPILLAAGGTGGHLFPAEALAVALGRHGVTVHLATDERASRYGGQFPAEAIHEIPSATPSGGSVGGKVVAALKLGQGVLESFFMENRVKPLAVVGFGGYPTVPPVLAASLRGIPTVIHEQNGVLGRANRLLAPRARVIATGFAEVRGLAPGLRGRLVQTGNPVRPAVLEAAKTPFSPPGPDGTLDLVVFGGSQGARVMSDILPPALALMKPAHRARLSIVQQAREEDLERVRAAYAELGVKAELAPFFRDLPARIAAADLVVGRSGASTVAELGVIGRPAILVPLPHSLDGDQAANAAALAAAGGAVVIPQADFTPERLAGELAARLEDPDTLVRAADAARRSGISDASERLAAVVMRLAGLQLKETAA</sequence>
<keyword evidence="5 10" id="KW-0133">Cell shape</keyword>
<evidence type="ECO:0000256" key="1">
    <source>
        <dbReference type="ARBA" id="ARBA00022475"/>
    </source>
</evidence>
<comment type="caution">
    <text evidence="13">The sequence shown here is derived from an EMBL/GenBank/DDBJ whole genome shotgun (WGS) entry which is preliminary data.</text>
</comment>
<gene>
    <name evidence="10 13" type="primary">murG</name>
    <name evidence="13" type="ORF">NK718_01500</name>
</gene>
<dbReference type="PANTHER" id="PTHR21015">
    <property type="entry name" value="UDP-N-ACETYLGLUCOSAMINE--N-ACETYLMURAMYL-(PENTAPEPTIDE) PYROPHOSPHORYL-UNDECAPRENOL N-ACETYLGLUCOSAMINE TRANSFERASE 1"/>
    <property type="match status" value="1"/>
</dbReference>
<proteinExistence type="inferred from homology"/>
<dbReference type="GO" id="GO:0016757">
    <property type="term" value="F:glycosyltransferase activity"/>
    <property type="evidence" value="ECO:0007669"/>
    <property type="project" value="UniProtKB-KW"/>
</dbReference>
<dbReference type="EMBL" id="JANCLU010000001">
    <property type="protein sequence ID" value="MCP8937180.1"/>
    <property type="molecule type" value="Genomic_DNA"/>
</dbReference>
<keyword evidence="8 10" id="KW-0131">Cell cycle</keyword>
<comment type="function">
    <text evidence="10">Cell wall formation. Catalyzes the transfer of a GlcNAc subunit on undecaprenyl-pyrophosphoryl-MurNAc-pentapeptide (lipid intermediate I) to form undecaprenyl-pyrophosphoryl-MurNAc-(pentapeptide)GlcNAc (lipid intermediate II).</text>
</comment>
<comment type="caution">
    <text evidence="10">Lacks conserved residue(s) required for the propagation of feature annotation.</text>
</comment>
<evidence type="ECO:0000259" key="11">
    <source>
        <dbReference type="Pfam" id="PF03033"/>
    </source>
</evidence>
<protein>
    <recommendedName>
        <fullName evidence="10">UDP-N-acetylglucosamine--N-acetylmuramyl-(pentapeptide) pyrophosphoryl-undecaprenol N-acetylglucosamine transferase</fullName>
        <ecNumber evidence="10">2.4.1.227</ecNumber>
    </recommendedName>
    <alternativeName>
        <fullName evidence="10">Undecaprenyl-PP-MurNAc-pentapeptide-UDPGlcNAc GlcNAc transferase</fullName>
    </alternativeName>
</protein>
<keyword evidence="2 10" id="KW-0132">Cell division</keyword>
<feature type="domain" description="Glycosyltransferase family 28 N-terminal" evidence="11">
    <location>
        <begin position="7"/>
        <end position="142"/>
    </location>
</feature>
<dbReference type="PANTHER" id="PTHR21015:SF22">
    <property type="entry name" value="GLYCOSYLTRANSFERASE"/>
    <property type="match status" value="1"/>
</dbReference>
<keyword evidence="3 10" id="KW-0328">Glycosyltransferase</keyword>
<evidence type="ECO:0000256" key="7">
    <source>
        <dbReference type="ARBA" id="ARBA00023136"/>
    </source>
</evidence>
<keyword evidence="6 10" id="KW-0573">Peptidoglycan synthesis</keyword>
<dbReference type="Pfam" id="PF03033">
    <property type="entry name" value="Glyco_transf_28"/>
    <property type="match status" value="1"/>
</dbReference>
<dbReference type="EC" id="2.4.1.227" evidence="10"/>
<feature type="binding site" evidence="10">
    <location>
        <position position="297"/>
    </location>
    <ligand>
        <name>UDP-N-acetyl-alpha-D-glucosamine</name>
        <dbReference type="ChEBI" id="CHEBI:57705"/>
    </ligand>
</feature>
<dbReference type="Proteomes" id="UP001205890">
    <property type="component" value="Unassembled WGS sequence"/>
</dbReference>
<evidence type="ECO:0000256" key="3">
    <source>
        <dbReference type="ARBA" id="ARBA00022676"/>
    </source>
</evidence>
<keyword evidence="4 10" id="KW-0808">Transferase</keyword>
<comment type="pathway">
    <text evidence="10">Cell wall biogenesis; peptidoglycan biosynthesis.</text>
</comment>
<dbReference type="NCBIfam" id="TIGR01133">
    <property type="entry name" value="murG"/>
    <property type="match status" value="1"/>
</dbReference>
<comment type="similarity">
    <text evidence="10">Belongs to the glycosyltransferase 28 family. MurG subfamily.</text>
</comment>
<dbReference type="Pfam" id="PF04101">
    <property type="entry name" value="Glyco_tran_28_C"/>
    <property type="match status" value="1"/>
</dbReference>
<evidence type="ECO:0000256" key="9">
    <source>
        <dbReference type="ARBA" id="ARBA00023316"/>
    </source>
</evidence>
<feature type="domain" description="Glycosyl transferase family 28 C-terminal" evidence="12">
    <location>
        <begin position="190"/>
        <end position="356"/>
    </location>
</feature>